<accession>U5QP41</accession>
<dbReference type="STRING" id="1183438.GKIL_4470"/>
<dbReference type="AlphaFoldDB" id="U5QP41"/>
<evidence type="ECO:0000313" key="2">
    <source>
        <dbReference type="Proteomes" id="UP000017396"/>
    </source>
</evidence>
<dbReference type="KEGG" id="glj:GKIL_4470"/>
<reference evidence="1 2" key="1">
    <citation type="journal article" date="2013" name="PLoS ONE">
        <title>Cultivation and Complete Genome Sequencing of Gloeobacter kilaueensis sp. nov., from a Lava Cave in Kilauea Caldera, Hawai'i.</title>
        <authorList>
            <person name="Saw J.H."/>
            <person name="Schatz M."/>
            <person name="Brown M.V."/>
            <person name="Kunkel D.D."/>
            <person name="Foster J.S."/>
            <person name="Shick H."/>
            <person name="Christensen S."/>
            <person name="Hou S."/>
            <person name="Wan X."/>
            <person name="Donachie S.P."/>
        </authorList>
    </citation>
    <scope>NUCLEOTIDE SEQUENCE [LARGE SCALE GENOMIC DNA]</scope>
    <source>
        <strain evidence="2">JS</strain>
    </source>
</reference>
<organism evidence="1 2">
    <name type="scientific">Gloeobacter kilaueensis (strain ATCC BAA-2537 / CCAP 1431/1 / ULC 316 / JS1)</name>
    <dbReference type="NCBI Taxonomy" id="1183438"/>
    <lineage>
        <taxon>Bacteria</taxon>
        <taxon>Bacillati</taxon>
        <taxon>Cyanobacteriota</taxon>
        <taxon>Cyanophyceae</taxon>
        <taxon>Gloeobacterales</taxon>
        <taxon>Gloeobacteraceae</taxon>
        <taxon>Gloeobacter</taxon>
    </lineage>
</organism>
<dbReference type="EMBL" id="CP003587">
    <property type="protein sequence ID" value="AGY60716.1"/>
    <property type="molecule type" value="Genomic_DNA"/>
</dbReference>
<dbReference type="HOGENOM" id="CLU_2897832_0_0_3"/>
<protein>
    <submittedName>
        <fullName evidence="1">Uncharacterized protein</fullName>
    </submittedName>
</protein>
<dbReference type="RefSeq" id="WP_023176108.1">
    <property type="nucleotide sequence ID" value="NC_022600.1"/>
</dbReference>
<evidence type="ECO:0000313" key="1">
    <source>
        <dbReference type="EMBL" id="AGY60716.1"/>
    </source>
</evidence>
<gene>
    <name evidence="1" type="ORF">GKIL_4470</name>
</gene>
<sequence>MTQLQDLLSDQQYRTVLKAASRAQDERQLPLVAWALGFVSLTELAAVLETANRSQNAPTPRP</sequence>
<keyword evidence="2" id="KW-1185">Reference proteome</keyword>
<dbReference type="Proteomes" id="UP000017396">
    <property type="component" value="Chromosome"/>
</dbReference>
<name>U5QP41_GLOK1</name>
<proteinExistence type="predicted"/>